<name>A0ABN8BJB1_9LACO</name>
<comment type="caution">
    <text evidence="1">The sequence shown here is derived from an EMBL/GenBank/DDBJ whole genome shotgun (WGS) entry which is preliminary data.</text>
</comment>
<gene>
    <name evidence="1" type="ORF">WFA24289_00238</name>
</gene>
<organism evidence="1 2">
    <name type="scientific">Periweissella fabaria</name>
    <dbReference type="NCBI Taxonomy" id="546157"/>
    <lineage>
        <taxon>Bacteria</taxon>
        <taxon>Bacillati</taxon>
        <taxon>Bacillota</taxon>
        <taxon>Bacilli</taxon>
        <taxon>Lactobacillales</taxon>
        <taxon>Lactobacillaceae</taxon>
        <taxon>Periweissella</taxon>
    </lineage>
</organism>
<evidence type="ECO:0000313" key="1">
    <source>
        <dbReference type="EMBL" id="CAH0415940.1"/>
    </source>
</evidence>
<dbReference type="RefSeq" id="WP_230096011.1">
    <property type="nucleotide sequence ID" value="NZ_CAKKNS010000001.1"/>
</dbReference>
<dbReference type="EMBL" id="CAKKNS010000001">
    <property type="protein sequence ID" value="CAH0415940.1"/>
    <property type="molecule type" value="Genomic_DNA"/>
</dbReference>
<dbReference type="Proteomes" id="UP000789707">
    <property type="component" value="Unassembled WGS sequence"/>
</dbReference>
<accession>A0ABN8BJB1</accession>
<sequence>MLYTKIRDLFQDEVETYDLVVTDIFGCEISIDEIKDVWKTDNDEFIHDSDLDVWLKKQGTTYDEAINVTIFEAEKADFREMD</sequence>
<reference evidence="1 2" key="1">
    <citation type="submission" date="2021-11" db="EMBL/GenBank/DDBJ databases">
        <authorList>
            <person name="Depoorter E."/>
        </authorList>
    </citation>
    <scope>NUCLEOTIDE SEQUENCE [LARGE SCALE GENOMIC DNA]</scope>
    <source>
        <strain evidence="1 2">LMG 24289</strain>
    </source>
</reference>
<evidence type="ECO:0000313" key="2">
    <source>
        <dbReference type="Proteomes" id="UP000789707"/>
    </source>
</evidence>
<keyword evidence="2" id="KW-1185">Reference proteome</keyword>
<protein>
    <submittedName>
        <fullName evidence="1">Uncharacterized protein</fullName>
    </submittedName>
</protein>
<proteinExistence type="predicted"/>